<name>T1C458_9ZZZZ</name>
<proteinExistence type="predicted"/>
<protein>
    <submittedName>
        <fullName evidence="1">Putative lipoprotein</fullName>
    </submittedName>
</protein>
<comment type="caution">
    <text evidence="1">The sequence shown here is derived from an EMBL/GenBank/DDBJ whole genome shotgun (WGS) entry which is preliminary data.</text>
</comment>
<reference evidence="1" key="2">
    <citation type="journal article" date="2014" name="ISME J.">
        <title>Microbial stratification in low pH oxic and suboxic macroscopic growths along an acid mine drainage.</title>
        <authorList>
            <person name="Mendez-Garcia C."/>
            <person name="Mesa V."/>
            <person name="Sprenger R.R."/>
            <person name="Richter M."/>
            <person name="Diez M.S."/>
            <person name="Solano J."/>
            <person name="Bargiela R."/>
            <person name="Golyshina O.V."/>
            <person name="Manteca A."/>
            <person name="Ramos J.L."/>
            <person name="Gallego J.R."/>
            <person name="Llorente I."/>
            <person name="Martins Dos Santos V.A."/>
            <person name="Jensen O.N."/>
            <person name="Pelaez A.I."/>
            <person name="Sanchez J."/>
            <person name="Ferrer M."/>
        </authorList>
    </citation>
    <scope>NUCLEOTIDE SEQUENCE</scope>
</reference>
<dbReference type="AlphaFoldDB" id="T1C458"/>
<sequence length="187" mass="19519">LVLTSPDNVLAYRFVLDNPLGENLPVEILGAVDRGLGLSLWTGPGVSSLSAVREGGLGVDVAQSGFAFVAYALLERRGLLPDDYETVALGSTPRRVDALVEGTCAATILNAGNELVAATRGCTRVANVDELGPYLGTVIAALADGDAARRGAAQRFASALRETARRVLSGAFESEVREAARTVLHLD</sequence>
<organism evidence="1">
    <name type="scientific">mine drainage metagenome</name>
    <dbReference type="NCBI Taxonomy" id="410659"/>
    <lineage>
        <taxon>unclassified sequences</taxon>
        <taxon>metagenomes</taxon>
        <taxon>ecological metagenomes</taxon>
    </lineage>
</organism>
<accession>T1C458</accession>
<reference evidence="1" key="1">
    <citation type="submission" date="2013-08" db="EMBL/GenBank/DDBJ databases">
        <authorList>
            <person name="Mendez C."/>
            <person name="Richter M."/>
            <person name="Ferrer M."/>
            <person name="Sanchez J."/>
        </authorList>
    </citation>
    <scope>NUCLEOTIDE SEQUENCE</scope>
</reference>
<keyword evidence="1" id="KW-0449">Lipoprotein</keyword>
<dbReference type="SUPFAM" id="SSF53850">
    <property type="entry name" value="Periplasmic binding protein-like II"/>
    <property type="match status" value="1"/>
</dbReference>
<dbReference type="EMBL" id="AUZY01001196">
    <property type="protein sequence ID" value="EQD75608.1"/>
    <property type="molecule type" value="Genomic_DNA"/>
</dbReference>
<dbReference type="Gene3D" id="3.40.190.10">
    <property type="entry name" value="Periplasmic binding protein-like II"/>
    <property type="match status" value="1"/>
</dbReference>
<evidence type="ECO:0000313" key="1">
    <source>
        <dbReference type="EMBL" id="EQD75608.1"/>
    </source>
</evidence>
<gene>
    <name evidence="1" type="ORF">B1B_02021</name>
</gene>
<feature type="non-terminal residue" evidence="1">
    <location>
        <position position="1"/>
    </location>
</feature>
<feature type="non-terminal residue" evidence="1">
    <location>
        <position position="187"/>
    </location>
</feature>